<protein>
    <recommendedName>
        <fullName evidence="3">DNA-binding protein</fullName>
    </recommendedName>
</protein>
<organism evidence="1 2">
    <name type="scientific">Spirilliplanes yamanashiensis</name>
    <dbReference type="NCBI Taxonomy" id="42233"/>
    <lineage>
        <taxon>Bacteria</taxon>
        <taxon>Bacillati</taxon>
        <taxon>Actinomycetota</taxon>
        <taxon>Actinomycetes</taxon>
        <taxon>Micromonosporales</taxon>
        <taxon>Micromonosporaceae</taxon>
        <taxon>Spirilliplanes</taxon>
    </lineage>
</organism>
<proteinExistence type="predicted"/>
<evidence type="ECO:0008006" key="3">
    <source>
        <dbReference type="Google" id="ProtNLM"/>
    </source>
</evidence>
<dbReference type="Proteomes" id="UP000652013">
    <property type="component" value="Unassembled WGS sequence"/>
</dbReference>
<comment type="caution">
    <text evidence="1">The sequence shown here is derived from an EMBL/GenBank/DDBJ whole genome shotgun (WGS) entry which is preliminary data.</text>
</comment>
<dbReference type="SUPFAM" id="SSF47789">
    <property type="entry name" value="C-terminal domain of RNA polymerase alpha subunit"/>
    <property type="match status" value="1"/>
</dbReference>
<reference evidence="1" key="1">
    <citation type="submission" date="2021-01" db="EMBL/GenBank/DDBJ databases">
        <title>Whole genome shotgun sequence of Spirilliplanes yamanashiensis NBRC 15828.</title>
        <authorList>
            <person name="Komaki H."/>
            <person name="Tamura T."/>
        </authorList>
    </citation>
    <scope>NUCLEOTIDE SEQUENCE</scope>
    <source>
        <strain evidence="1">NBRC 15828</strain>
    </source>
</reference>
<sequence length="66" mass="6935">MHDEGVDFPRAAGRPARRALAAVGLRELAQVAGRSRAELLAIHGVGPRALDAIEAALAERGLRPLT</sequence>
<evidence type="ECO:0000313" key="1">
    <source>
        <dbReference type="EMBL" id="GIJ05437.1"/>
    </source>
</evidence>
<dbReference type="EMBL" id="BOOY01000033">
    <property type="protein sequence ID" value="GIJ05437.1"/>
    <property type="molecule type" value="Genomic_DNA"/>
</dbReference>
<keyword evidence="2" id="KW-1185">Reference proteome</keyword>
<gene>
    <name evidence="1" type="ORF">Sya03_47890</name>
</gene>
<dbReference type="Gene3D" id="1.10.150.20">
    <property type="entry name" value="5' to 3' exonuclease, C-terminal subdomain"/>
    <property type="match status" value="1"/>
</dbReference>
<accession>A0A8J3YCN4</accession>
<name>A0A8J3YCN4_9ACTN</name>
<dbReference type="AlphaFoldDB" id="A0A8J3YCN4"/>
<evidence type="ECO:0000313" key="2">
    <source>
        <dbReference type="Proteomes" id="UP000652013"/>
    </source>
</evidence>
<dbReference type="RefSeq" id="WP_203940647.1">
    <property type="nucleotide sequence ID" value="NZ_BAAAGJ010000005.1"/>
</dbReference>